<gene>
    <name evidence="2" type="primary">9630041A04Rik</name>
    <name evidence="2" type="ORF">PHOROB_LOCUS1672</name>
</gene>
<keyword evidence="1" id="KW-0732">Signal</keyword>
<sequence length="114" mass="12997">MWWHVLVKPILESGICLGLMAGQPSLLEDADQPHEGPKKRKRMTLAGRVYRQESFCLKVLYAHPALNSQWKQRLLAVELQLNLCNKEALPRNARNLQVSPPLERVHPAPLLPSF</sequence>
<evidence type="ECO:0000313" key="3">
    <source>
        <dbReference type="Proteomes" id="UP001152836"/>
    </source>
</evidence>
<evidence type="ECO:0000256" key="1">
    <source>
        <dbReference type="SAM" id="SignalP"/>
    </source>
</evidence>
<name>A0AAU9YSP9_PHORO</name>
<keyword evidence="3" id="KW-1185">Reference proteome</keyword>
<reference evidence="2" key="1">
    <citation type="submission" date="2022-06" db="EMBL/GenBank/DDBJ databases">
        <authorList>
            <person name="Andreotti S."/>
            <person name="Wyler E."/>
        </authorList>
    </citation>
    <scope>NUCLEOTIDE SEQUENCE</scope>
</reference>
<dbReference type="AlphaFoldDB" id="A0AAU9YSP9"/>
<comment type="caution">
    <text evidence="2">The sequence shown here is derived from an EMBL/GenBank/DDBJ whole genome shotgun (WGS) entry which is preliminary data.</text>
</comment>
<feature type="signal peptide" evidence="1">
    <location>
        <begin position="1"/>
        <end position="18"/>
    </location>
</feature>
<accession>A0AAU9YSP9</accession>
<proteinExistence type="predicted"/>
<dbReference type="Proteomes" id="UP001152836">
    <property type="component" value="Unassembled WGS sequence"/>
</dbReference>
<evidence type="ECO:0000313" key="2">
    <source>
        <dbReference type="EMBL" id="CAH6777828.1"/>
    </source>
</evidence>
<feature type="chain" id="PRO_5043505134" evidence="1">
    <location>
        <begin position="19"/>
        <end position="114"/>
    </location>
</feature>
<dbReference type="EMBL" id="CALSGD010000279">
    <property type="protein sequence ID" value="CAH6777828.1"/>
    <property type="molecule type" value="Genomic_DNA"/>
</dbReference>
<protein>
    <submittedName>
        <fullName evidence="2">9630041A04Rik protein</fullName>
    </submittedName>
</protein>
<organism evidence="2 3">
    <name type="scientific">Phodopus roborovskii</name>
    <name type="common">Roborovski's desert hamster</name>
    <name type="synonym">Cricetulus roborovskii</name>
    <dbReference type="NCBI Taxonomy" id="109678"/>
    <lineage>
        <taxon>Eukaryota</taxon>
        <taxon>Metazoa</taxon>
        <taxon>Chordata</taxon>
        <taxon>Craniata</taxon>
        <taxon>Vertebrata</taxon>
        <taxon>Euteleostomi</taxon>
        <taxon>Mammalia</taxon>
        <taxon>Eutheria</taxon>
        <taxon>Euarchontoglires</taxon>
        <taxon>Glires</taxon>
        <taxon>Rodentia</taxon>
        <taxon>Myomorpha</taxon>
        <taxon>Muroidea</taxon>
        <taxon>Cricetidae</taxon>
        <taxon>Cricetinae</taxon>
        <taxon>Phodopus</taxon>
    </lineage>
</organism>